<protein>
    <submittedName>
        <fullName evidence="1">Uncharacterized protein</fullName>
    </submittedName>
</protein>
<reference evidence="1" key="2">
    <citation type="journal article" date="2015" name="Fish Shellfish Immunol.">
        <title>Early steps in the European eel (Anguilla anguilla)-Vibrio vulnificus interaction in the gills: Role of the RtxA13 toxin.</title>
        <authorList>
            <person name="Callol A."/>
            <person name="Pajuelo D."/>
            <person name="Ebbesson L."/>
            <person name="Teles M."/>
            <person name="MacKenzie S."/>
            <person name="Amaro C."/>
        </authorList>
    </citation>
    <scope>NUCLEOTIDE SEQUENCE</scope>
</reference>
<name>A0A0E9XKI6_ANGAN</name>
<organism evidence="1">
    <name type="scientific">Anguilla anguilla</name>
    <name type="common">European freshwater eel</name>
    <name type="synonym">Muraena anguilla</name>
    <dbReference type="NCBI Taxonomy" id="7936"/>
    <lineage>
        <taxon>Eukaryota</taxon>
        <taxon>Metazoa</taxon>
        <taxon>Chordata</taxon>
        <taxon>Craniata</taxon>
        <taxon>Vertebrata</taxon>
        <taxon>Euteleostomi</taxon>
        <taxon>Actinopterygii</taxon>
        <taxon>Neopterygii</taxon>
        <taxon>Teleostei</taxon>
        <taxon>Anguilliformes</taxon>
        <taxon>Anguillidae</taxon>
        <taxon>Anguilla</taxon>
    </lineage>
</organism>
<reference evidence="1" key="1">
    <citation type="submission" date="2014-11" db="EMBL/GenBank/DDBJ databases">
        <authorList>
            <person name="Amaro Gonzalez C."/>
        </authorList>
    </citation>
    <scope>NUCLEOTIDE SEQUENCE</scope>
</reference>
<accession>A0A0E9XKI6</accession>
<proteinExistence type="predicted"/>
<dbReference type="EMBL" id="GBXM01006364">
    <property type="protein sequence ID" value="JAI02214.1"/>
    <property type="molecule type" value="Transcribed_RNA"/>
</dbReference>
<sequence>MTFMLQDQLLTHYTTLPHTYLTD</sequence>
<evidence type="ECO:0000313" key="1">
    <source>
        <dbReference type="EMBL" id="JAI02214.1"/>
    </source>
</evidence>
<dbReference type="AlphaFoldDB" id="A0A0E9XKI6"/>